<dbReference type="InterPro" id="IPR032675">
    <property type="entry name" value="LRR_dom_sf"/>
</dbReference>
<accession>A0A067QNN4</accession>
<dbReference type="Pfam" id="PF12937">
    <property type="entry name" value="F-box-like"/>
    <property type="match status" value="1"/>
</dbReference>
<dbReference type="Proteomes" id="UP000027265">
    <property type="component" value="Unassembled WGS sequence"/>
</dbReference>
<dbReference type="AlphaFoldDB" id="A0A067QNN4"/>
<dbReference type="SUPFAM" id="SSF81383">
    <property type="entry name" value="F-box domain"/>
    <property type="match status" value="1"/>
</dbReference>
<dbReference type="HOGENOM" id="CLU_018544_12_4_1"/>
<name>A0A067QNN4_9AGAM</name>
<dbReference type="Gene3D" id="3.80.10.10">
    <property type="entry name" value="Ribonuclease Inhibitor"/>
    <property type="match status" value="1"/>
</dbReference>
<dbReference type="InParanoid" id="A0A067QNN4"/>
<evidence type="ECO:0000256" key="1">
    <source>
        <dbReference type="SAM" id="MobiDB-lite"/>
    </source>
</evidence>
<gene>
    <name evidence="3" type="ORF">JAAARDRAFT_53071</name>
</gene>
<dbReference type="SUPFAM" id="SSF52047">
    <property type="entry name" value="RNI-like"/>
    <property type="match status" value="1"/>
</dbReference>
<evidence type="ECO:0000313" key="4">
    <source>
        <dbReference type="Proteomes" id="UP000027265"/>
    </source>
</evidence>
<proteinExistence type="predicted"/>
<dbReference type="InterPro" id="IPR001810">
    <property type="entry name" value="F-box_dom"/>
</dbReference>
<dbReference type="EMBL" id="KL197709">
    <property type="protein sequence ID" value="KDQ65177.1"/>
    <property type="molecule type" value="Genomic_DNA"/>
</dbReference>
<evidence type="ECO:0000259" key="2">
    <source>
        <dbReference type="Pfam" id="PF12937"/>
    </source>
</evidence>
<protein>
    <recommendedName>
        <fullName evidence="2">F-box domain-containing protein</fullName>
    </recommendedName>
</protein>
<dbReference type="STRING" id="933084.A0A067QNN4"/>
<evidence type="ECO:0000313" key="3">
    <source>
        <dbReference type="EMBL" id="KDQ65177.1"/>
    </source>
</evidence>
<keyword evidence="4" id="KW-1185">Reference proteome</keyword>
<feature type="compositionally biased region" description="Polar residues" evidence="1">
    <location>
        <begin position="1"/>
        <end position="11"/>
    </location>
</feature>
<dbReference type="InterPro" id="IPR036047">
    <property type="entry name" value="F-box-like_dom_sf"/>
</dbReference>
<feature type="region of interest" description="Disordered" evidence="1">
    <location>
        <begin position="1"/>
        <end position="24"/>
    </location>
</feature>
<reference evidence="4" key="1">
    <citation type="journal article" date="2014" name="Proc. Natl. Acad. Sci. U.S.A.">
        <title>Extensive sampling of basidiomycete genomes demonstrates inadequacy of the white-rot/brown-rot paradigm for wood decay fungi.</title>
        <authorList>
            <person name="Riley R."/>
            <person name="Salamov A.A."/>
            <person name="Brown D.W."/>
            <person name="Nagy L.G."/>
            <person name="Floudas D."/>
            <person name="Held B.W."/>
            <person name="Levasseur A."/>
            <person name="Lombard V."/>
            <person name="Morin E."/>
            <person name="Otillar R."/>
            <person name="Lindquist E.A."/>
            <person name="Sun H."/>
            <person name="LaButti K.M."/>
            <person name="Schmutz J."/>
            <person name="Jabbour D."/>
            <person name="Luo H."/>
            <person name="Baker S.E."/>
            <person name="Pisabarro A.G."/>
            <person name="Walton J.D."/>
            <person name="Blanchette R.A."/>
            <person name="Henrissat B."/>
            <person name="Martin F."/>
            <person name="Cullen D."/>
            <person name="Hibbett D.S."/>
            <person name="Grigoriev I.V."/>
        </authorList>
    </citation>
    <scope>NUCLEOTIDE SEQUENCE [LARGE SCALE GENOMIC DNA]</scope>
    <source>
        <strain evidence="4">MUCL 33604</strain>
    </source>
</reference>
<organism evidence="3 4">
    <name type="scientific">Jaapia argillacea MUCL 33604</name>
    <dbReference type="NCBI Taxonomy" id="933084"/>
    <lineage>
        <taxon>Eukaryota</taxon>
        <taxon>Fungi</taxon>
        <taxon>Dikarya</taxon>
        <taxon>Basidiomycota</taxon>
        <taxon>Agaricomycotina</taxon>
        <taxon>Agaricomycetes</taxon>
        <taxon>Agaricomycetidae</taxon>
        <taxon>Jaapiales</taxon>
        <taxon>Jaapiaceae</taxon>
        <taxon>Jaapia</taxon>
    </lineage>
</organism>
<dbReference type="OrthoDB" id="3139399at2759"/>
<feature type="domain" description="F-box" evidence="2">
    <location>
        <begin position="31"/>
        <end position="87"/>
    </location>
</feature>
<sequence>MLITASGTNLNAPRRATPHEEGVLPTPWPPILTLPNEITAEIFECCLPSDRFITPDSMDAPLLIAQVCGHWRRIALSTPRLWSRICIDDDDPIIHDEIPFTKSTLPLMRTWLSRSSNCPLKIAFSNTGRKTNPSLVKAILLEIWDYRDRWEEITLAAPCRRLHHISWSSSGTRGFPLLKVFSIQSLSRMANTSPPFPVIQIKPAPLLTAFIAHSPIPPPPFCAPWAQLKSIKIRSFGSMSECYDVLRQCAKLSSCEVAIRSQSDDGRSEFAPIVLPNLTELDIHANAHLDLLLDSLTVPRLTKLRIWALAPSVRAPILNLITRSRCLIQSLLLSAPALSDLELIQILRNSPHLLDLLLDHSDTFFTDVAVRALTWHGHLGTEDQQHPYLVPRLHSLIISGTTGFTSGVFIDMMKSRWSARTAGVLNLVSKEGISDADVLNSEGIDVLAMPSLDYGLRLTICNGLAVCRDEGLYLDDEFF</sequence>
<dbReference type="Gene3D" id="1.20.1280.50">
    <property type="match status" value="1"/>
</dbReference>